<evidence type="ECO:0000256" key="4">
    <source>
        <dbReference type="ARBA" id="ARBA00022475"/>
    </source>
</evidence>
<dbReference type="PANTHER" id="PTHR35091">
    <property type="entry name" value="FLAGELLAR PROTEIN FLIL"/>
    <property type="match status" value="1"/>
</dbReference>
<accession>A0ABP6H290</accession>
<evidence type="ECO:0000256" key="8">
    <source>
        <dbReference type="ARBA" id="ARBA00022989"/>
    </source>
</evidence>
<proteinExistence type="inferred from homology"/>
<evidence type="ECO:0000256" key="9">
    <source>
        <dbReference type="ARBA" id="ARBA00023136"/>
    </source>
</evidence>
<dbReference type="Pfam" id="PF03748">
    <property type="entry name" value="FliL"/>
    <property type="match status" value="1"/>
</dbReference>
<keyword evidence="6 10" id="KW-0812">Transmembrane</keyword>
<keyword evidence="12" id="KW-0282">Flagellum</keyword>
<sequence>MSATATAPAPVAAAPEPKGKGKKPLIMIVVAVLVVAGAGWFFFLKPSGEAEAHEPVPGSVVDLEPLTLNLSDGRFLKVGLSLQLTEEASAGGHGGEEFNGAKARDAAIGIFGQRTYAQLLAPKGREAARKALDTEVKHRYEGEVLKVYLTEFVMQ</sequence>
<keyword evidence="5 10" id="KW-0145">Chemotaxis</keyword>
<comment type="caution">
    <text evidence="12">The sequence shown here is derived from an EMBL/GenBank/DDBJ whole genome shotgun (WGS) entry which is preliminary data.</text>
</comment>
<dbReference type="EMBL" id="BAAARN010000001">
    <property type="protein sequence ID" value="GAA2735671.1"/>
    <property type="molecule type" value="Genomic_DNA"/>
</dbReference>
<evidence type="ECO:0000256" key="7">
    <source>
        <dbReference type="ARBA" id="ARBA00022779"/>
    </source>
</evidence>
<comment type="similarity">
    <text evidence="3 10">Belongs to the FliL family.</text>
</comment>
<gene>
    <name evidence="12" type="ORF">GCM10009867_18520</name>
</gene>
<evidence type="ECO:0000256" key="11">
    <source>
        <dbReference type="SAM" id="MobiDB-lite"/>
    </source>
</evidence>
<organism evidence="12 13">
    <name type="scientific">Pedococcus aerophilus</name>
    <dbReference type="NCBI Taxonomy" id="436356"/>
    <lineage>
        <taxon>Bacteria</taxon>
        <taxon>Bacillati</taxon>
        <taxon>Actinomycetota</taxon>
        <taxon>Actinomycetes</taxon>
        <taxon>Micrococcales</taxon>
        <taxon>Intrasporangiaceae</taxon>
        <taxon>Pedococcus</taxon>
    </lineage>
</organism>
<feature type="compositionally biased region" description="Low complexity" evidence="11">
    <location>
        <begin position="1"/>
        <end position="16"/>
    </location>
</feature>
<dbReference type="Proteomes" id="UP001501326">
    <property type="component" value="Unassembled WGS sequence"/>
</dbReference>
<keyword evidence="4 10" id="KW-1003">Cell membrane</keyword>
<evidence type="ECO:0000256" key="5">
    <source>
        <dbReference type="ARBA" id="ARBA00022500"/>
    </source>
</evidence>
<keyword evidence="9 10" id="KW-0472">Membrane</keyword>
<evidence type="ECO:0000256" key="6">
    <source>
        <dbReference type="ARBA" id="ARBA00022692"/>
    </source>
</evidence>
<feature type="region of interest" description="Disordered" evidence="11">
    <location>
        <begin position="1"/>
        <end position="20"/>
    </location>
</feature>
<evidence type="ECO:0000256" key="2">
    <source>
        <dbReference type="ARBA" id="ARBA00004162"/>
    </source>
</evidence>
<protein>
    <recommendedName>
        <fullName evidence="10">Flagellar protein FliL</fullName>
    </recommendedName>
</protein>
<keyword evidence="13" id="KW-1185">Reference proteome</keyword>
<evidence type="ECO:0000256" key="10">
    <source>
        <dbReference type="RuleBase" id="RU364125"/>
    </source>
</evidence>
<name>A0ABP6H290_9MICO</name>
<keyword evidence="7 10" id="KW-0283">Flagellar rotation</keyword>
<dbReference type="RefSeq" id="WP_344192408.1">
    <property type="nucleotide sequence ID" value="NZ_BAAARN010000001.1"/>
</dbReference>
<feature type="transmembrane region" description="Helical" evidence="10">
    <location>
        <begin position="25"/>
        <end position="44"/>
    </location>
</feature>
<evidence type="ECO:0000256" key="3">
    <source>
        <dbReference type="ARBA" id="ARBA00008281"/>
    </source>
</evidence>
<evidence type="ECO:0000313" key="12">
    <source>
        <dbReference type="EMBL" id="GAA2735671.1"/>
    </source>
</evidence>
<reference evidence="13" key="1">
    <citation type="journal article" date="2019" name="Int. J. Syst. Evol. Microbiol.">
        <title>The Global Catalogue of Microorganisms (GCM) 10K type strain sequencing project: providing services to taxonomists for standard genome sequencing and annotation.</title>
        <authorList>
            <consortium name="The Broad Institute Genomics Platform"/>
            <consortium name="The Broad Institute Genome Sequencing Center for Infectious Disease"/>
            <person name="Wu L."/>
            <person name="Ma J."/>
        </authorList>
    </citation>
    <scope>NUCLEOTIDE SEQUENCE [LARGE SCALE GENOMIC DNA]</scope>
    <source>
        <strain evidence="13">JCM 16378</strain>
    </source>
</reference>
<evidence type="ECO:0000313" key="13">
    <source>
        <dbReference type="Proteomes" id="UP001501326"/>
    </source>
</evidence>
<keyword evidence="12" id="KW-0969">Cilium</keyword>
<evidence type="ECO:0000256" key="1">
    <source>
        <dbReference type="ARBA" id="ARBA00002254"/>
    </source>
</evidence>
<dbReference type="PANTHER" id="PTHR35091:SF2">
    <property type="entry name" value="FLAGELLAR PROTEIN FLIL"/>
    <property type="match status" value="1"/>
</dbReference>
<keyword evidence="12" id="KW-0966">Cell projection</keyword>
<keyword evidence="8 10" id="KW-1133">Transmembrane helix</keyword>
<comment type="function">
    <text evidence="1 10">Controls the rotational direction of flagella during chemotaxis.</text>
</comment>
<comment type="subcellular location">
    <subcellularLocation>
        <location evidence="2">Cell membrane</location>
        <topology evidence="2">Single-pass membrane protein</topology>
    </subcellularLocation>
</comment>
<dbReference type="InterPro" id="IPR005503">
    <property type="entry name" value="FliL"/>
</dbReference>